<dbReference type="InterPro" id="IPR001314">
    <property type="entry name" value="Peptidase_S1A"/>
</dbReference>
<dbReference type="InterPro" id="IPR050430">
    <property type="entry name" value="Peptidase_S1"/>
</dbReference>
<dbReference type="GO" id="GO:0006508">
    <property type="term" value="P:proteolysis"/>
    <property type="evidence" value="ECO:0007669"/>
    <property type="project" value="UniProtKB-KW"/>
</dbReference>
<dbReference type="Proteomes" id="UP001458880">
    <property type="component" value="Unassembled WGS sequence"/>
</dbReference>
<dbReference type="AlphaFoldDB" id="A0AAW1NCD6"/>
<dbReference type="GO" id="GO:0004252">
    <property type="term" value="F:serine-type endopeptidase activity"/>
    <property type="evidence" value="ECO:0007669"/>
    <property type="project" value="InterPro"/>
</dbReference>
<proteinExistence type="inferred from homology"/>
<keyword evidence="3" id="KW-0378">Hydrolase</keyword>
<sequence length="240" mass="26966">MVSKIISCFIFCFAASVGADTVEFENPKSRVVGGAFAKQDQFPYHAQIKWRSSSHQNLFCGASIIHPKYVLTAARCVYDARPENLYVSIGAVFTEWGYHFEAERIILRDPYYEWDGPNDVALIASRSLLRMGRSKRCSINRAEFVTLDTISNEECEKYWGSRVTPDKICTMPKDGKGTCGTDAGGPLSYYGLQIGIIGWTEFECDSGKPELHTRVAPYANWISNIINGRFIPVCSEYTHV</sequence>
<evidence type="ECO:0000256" key="2">
    <source>
        <dbReference type="ARBA" id="ARBA00022670"/>
    </source>
</evidence>
<evidence type="ECO:0000313" key="8">
    <source>
        <dbReference type="EMBL" id="KAK9758494.1"/>
    </source>
</evidence>
<keyword evidence="6" id="KW-0732">Signal</keyword>
<keyword evidence="2" id="KW-0645">Protease</keyword>
<organism evidence="8 9">
    <name type="scientific">Popillia japonica</name>
    <name type="common">Japanese beetle</name>
    <dbReference type="NCBI Taxonomy" id="7064"/>
    <lineage>
        <taxon>Eukaryota</taxon>
        <taxon>Metazoa</taxon>
        <taxon>Ecdysozoa</taxon>
        <taxon>Arthropoda</taxon>
        <taxon>Hexapoda</taxon>
        <taxon>Insecta</taxon>
        <taxon>Pterygota</taxon>
        <taxon>Neoptera</taxon>
        <taxon>Endopterygota</taxon>
        <taxon>Coleoptera</taxon>
        <taxon>Polyphaga</taxon>
        <taxon>Scarabaeiformia</taxon>
        <taxon>Scarabaeidae</taxon>
        <taxon>Rutelinae</taxon>
        <taxon>Popillia</taxon>
    </lineage>
</organism>
<feature type="chain" id="PRO_5044002193" evidence="6">
    <location>
        <begin position="20"/>
        <end position="240"/>
    </location>
</feature>
<feature type="signal peptide" evidence="6">
    <location>
        <begin position="1"/>
        <end position="19"/>
    </location>
</feature>
<dbReference type="InterPro" id="IPR001254">
    <property type="entry name" value="Trypsin_dom"/>
</dbReference>
<comment type="caution">
    <text evidence="8">The sequence shown here is derived from an EMBL/GenBank/DDBJ whole genome shotgun (WGS) entry which is preliminary data.</text>
</comment>
<keyword evidence="5" id="KW-1015">Disulfide bond</keyword>
<protein>
    <submittedName>
        <fullName evidence="8">Trypsin</fullName>
    </submittedName>
</protein>
<dbReference type="SUPFAM" id="SSF50494">
    <property type="entry name" value="Trypsin-like serine proteases"/>
    <property type="match status" value="1"/>
</dbReference>
<dbReference type="SMART" id="SM00020">
    <property type="entry name" value="Tryp_SPc"/>
    <property type="match status" value="1"/>
</dbReference>
<dbReference type="InterPro" id="IPR043504">
    <property type="entry name" value="Peptidase_S1_PA_chymotrypsin"/>
</dbReference>
<dbReference type="Gene3D" id="2.40.10.10">
    <property type="entry name" value="Trypsin-like serine proteases"/>
    <property type="match status" value="2"/>
</dbReference>
<dbReference type="Pfam" id="PF00089">
    <property type="entry name" value="Trypsin"/>
    <property type="match status" value="2"/>
</dbReference>
<feature type="domain" description="Peptidase S1" evidence="7">
    <location>
        <begin position="31"/>
        <end position="227"/>
    </location>
</feature>
<evidence type="ECO:0000256" key="4">
    <source>
        <dbReference type="ARBA" id="ARBA00022825"/>
    </source>
</evidence>
<evidence type="ECO:0000256" key="1">
    <source>
        <dbReference type="ARBA" id="ARBA00007664"/>
    </source>
</evidence>
<dbReference type="PROSITE" id="PS50240">
    <property type="entry name" value="TRYPSIN_DOM"/>
    <property type="match status" value="1"/>
</dbReference>
<dbReference type="InterPro" id="IPR009003">
    <property type="entry name" value="Peptidase_S1_PA"/>
</dbReference>
<evidence type="ECO:0000256" key="5">
    <source>
        <dbReference type="ARBA" id="ARBA00023157"/>
    </source>
</evidence>
<evidence type="ECO:0000259" key="7">
    <source>
        <dbReference type="PROSITE" id="PS50240"/>
    </source>
</evidence>
<evidence type="ECO:0000256" key="6">
    <source>
        <dbReference type="SAM" id="SignalP"/>
    </source>
</evidence>
<accession>A0AAW1NCD6</accession>
<dbReference type="PANTHER" id="PTHR24276:SF98">
    <property type="entry name" value="FI18310P1-RELATED"/>
    <property type="match status" value="1"/>
</dbReference>
<name>A0AAW1NCD6_POPJA</name>
<evidence type="ECO:0000256" key="3">
    <source>
        <dbReference type="ARBA" id="ARBA00022801"/>
    </source>
</evidence>
<dbReference type="PANTHER" id="PTHR24276">
    <property type="entry name" value="POLYSERASE-RELATED"/>
    <property type="match status" value="1"/>
</dbReference>
<comment type="similarity">
    <text evidence="1">Belongs to the peptidase S1 family.</text>
</comment>
<evidence type="ECO:0000313" key="9">
    <source>
        <dbReference type="Proteomes" id="UP001458880"/>
    </source>
</evidence>
<dbReference type="EMBL" id="JASPKY010000003">
    <property type="protein sequence ID" value="KAK9758494.1"/>
    <property type="molecule type" value="Genomic_DNA"/>
</dbReference>
<keyword evidence="9" id="KW-1185">Reference proteome</keyword>
<gene>
    <name evidence="8" type="ORF">QE152_g736</name>
</gene>
<keyword evidence="4" id="KW-0720">Serine protease</keyword>
<reference evidence="8 9" key="1">
    <citation type="journal article" date="2024" name="BMC Genomics">
        <title>De novo assembly and annotation of Popillia japonica's genome with initial clues to its potential as an invasive pest.</title>
        <authorList>
            <person name="Cucini C."/>
            <person name="Boschi S."/>
            <person name="Funari R."/>
            <person name="Cardaioli E."/>
            <person name="Iannotti N."/>
            <person name="Marturano G."/>
            <person name="Paoli F."/>
            <person name="Bruttini M."/>
            <person name="Carapelli A."/>
            <person name="Frati F."/>
            <person name="Nardi F."/>
        </authorList>
    </citation>
    <scope>NUCLEOTIDE SEQUENCE [LARGE SCALE GENOMIC DNA]</scope>
    <source>
        <strain evidence="8">DMR45628</strain>
    </source>
</reference>
<dbReference type="PRINTS" id="PR00722">
    <property type="entry name" value="CHYMOTRYPSIN"/>
</dbReference>